<organism evidence="2 3">
    <name type="scientific">Ophiocordyceps australis</name>
    <dbReference type="NCBI Taxonomy" id="1399860"/>
    <lineage>
        <taxon>Eukaryota</taxon>
        <taxon>Fungi</taxon>
        <taxon>Dikarya</taxon>
        <taxon>Ascomycota</taxon>
        <taxon>Pezizomycotina</taxon>
        <taxon>Sordariomycetes</taxon>
        <taxon>Hypocreomycetidae</taxon>
        <taxon>Hypocreales</taxon>
        <taxon>Ophiocordycipitaceae</taxon>
        <taxon>Ophiocordyceps</taxon>
    </lineage>
</organism>
<dbReference type="Proteomes" id="UP000224854">
    <property type="component" value="Unassembled WGS sequence"/>
</dbReference>
<reference evidence="2 3" key="1">
    <citation type="submission" date="2017-06" db="EMBL/GenBank/DDBJ databases">
        <title>Ant-infecting Ophiocordyceps genomes reveal a high diversity of potential behavioral manipulation genes and a possible major role for enterotoxins.</title>
        <authorList>
            <person name="De Bekker C."/>
            <person name="Evans H.C."/>
            <person name="Brachmann A."/>
            <person name="Hughes D.P."/>
        </authorList>
    </citation>
    <scope>NUCLEOTIDE SEQUENCE [LARGE SCALE GENOMIC DNA]</scope>
    <source>
        <strain evidence="2 3">1348a</strain>
    </source>
</reference>
<proteinExistence type="predicted"/>
<dbReference type="PANTHER" id="PTHR40625">
    <property type="entry name" value="GTP-BINDING PROTEIN ESDC-RELATED"/>
    <property type="match status" value="1"/>
</dbReference>
<name>A0A2C5YVS6_9HYPO</name>
<sequence length="331" mass="35669">MSTTQLSFSLRVSSGVKTVHLLGSWDGYAGQLPLSKDRSSSKSGSWKGTFRFHSATLQPGKRYWYYYIVDGYHVAHNPSVTYTTEPTTGRELNILDVPAETASTSNHKSSSSSHKSSSSSHKSSSSSSHKSSSSSSHKSSSSSSHKSSSSKSSSSRHHSSSSSSKDRHQRASLTLDIPKGRPLSVSQIKAPKPVSPNATRHILESDYYDNAALADLTEQLDVTHITDYYHESGDMTDFSLSPVSSTGSSFSWRSGSSSPNSSRSGYSTPGSDCNSCMCERYGITRRGERIKIDCGGSRCGYGDSASCSSDSDDEPVRHSRSSSRRHGIIVG</sequence>
<accession>A0A2C5YVS6</accession>
<dbReference type="InterPro" id="IPR013783">
    <property type="entry name" value="Ig-like_fold"/>
</dbReference>
<feature type="compositionally biased region" description="Basic residues" evidence="1">
    <location>
        <begin position="318"/>
        <end position="331"/>
    </location>
</feature>
<feature type="region of interest" description="Disordered" evidence="1">
    <location>
        <begin position="249"/>
        <end position="272"/>
    </location>
</feature>
<gene>
    <name evidence="2" type="ORF">CDD82_6295</name>
</gene>
<dbReference type="OrthoDB" id="5364946at2759"/>
<feature type="compositionally biased region" description="Low complexity" evidence="1">
    <location>
        <begin position="107"/>
        <end position="153"/>
    </location>
</feature>
<feature type="region of interest" description="Disordered" evidence="1">
    <location>
        <begin position="302"/>
        <end position="331"/>
    </location>
</feature>
<dbReference type="EMBL" id="NJEU01000638">
    <property type="protein sequence ID" value="PHH71846.1"/>
    <property type="molecule type" value="Genomic_DNA"/>
</dbReference>
<keyword evidence="3" id="KW-1185">Reference proteome</keyword>
<evidence type="ECO:0008006" key="4">
    <source>
        <dbReference type="Google" id="ProtNLM"/>
    </source>
</evidence>
<evidence type="ECO:0000256" key="1">
    <source>
        <dbReference type="SAM" id="MobiDB-lite"/>
    </source>
</evidence>
<feature type="region of interest" description="Disordered" evidence="1">
    <location>
        <begin position="101"/>
        <end position="197"/>
    </location>
</feature>
<dbReference type="InterPro" id="IPR014756">
    <property type="entry name" value="Ig_E-set"/>
</dbReference>
<comment type="caution">
    <text evidence="2">The sequence shown here is derived from an EMBL/GenBank/DDBJ whole genome shotgun (WGS) entry which is preliminary data.</text>
</comment>
<dbReference type="AlphaFoldDB" id="A0A2C5YVS6"/>
<feature type="compositionally biased region" description="Low complexity" evidence="1">
    <location>
        <begin position="249"/>
        <end position="267"/>
    </location>
</feature>
<evidence type="ECO:0000313" key="2">
    <source>
        <dbReference type="EMBL" id="PHH71846.1"/>
    </source>
</evidence>
<dbReference type="SUPFAM" id="SSF81296">
    <property type="entry name" value="E set domains"/>
    <property type="match status" value="1"/>
</dbReference>
<dbReference type="Gene3D" id="2.60.40.10">
    <property type="entry name" value="Immunoglobulins"/>
    <property type="match status" value="1"/>
</dbReference>
<protein>
    <recommendedName>
        <fullName evidence="4">AMP-activated protein kinase glycogen-binding domain-containing protein</fullName>
    </recommendedName>
</protein>
<dbReference type="PANTHER" id="PTHR40625:SF2">
    <property type="entry name" value="GTP-BINDING PROTEIN ESDC"/>
    <property type="match status" value="1"/>
</dbReference>
<evidence type="ECO:0000313" key="3">
    <source>
        <dbReference type="Proteomes" id="UP000224854"/>
    </source>
</evidence>